<accession>A0A7S2SPN3</accession>
<feature type="region of interest" description="Disordered" evidence="1">
    <location>
        <begin position="1"/>
        <end position="124"/>
    </location>
</feature>
<dbReference type="EMBL" id="HBHK01025894">
    <property type="protein sequence ID" value="CAD9705455.1"/>
    <property type="molecule type" value="Transcribed_RNA"/>
</dbReference>
<reference evidence="3" key="1">
    <citation type="submission" date="2021-01" db="EMBL/GenBank/DDBJ databases">
        <authorList>
            <person name="Corre E."/>
            <person name="Pelletier E."/>
            <person name="Niang G."/>
            <person name="Scheremetjew M."/>
            <person name="Finn R."/>
            <person name="Kale V."/>
            <person name="Holt S."/>
            <person name="Cochrane G."/>
            <person name="Meng A."/>
            <person name="Brown T."/>
            <person name="Cohen L."/>
        </authorList>
    </citation>
    <scope>NUCLEOTIDE SEQUENCE</scope>
    <source>
        <strain evidence="3">NY070348D</strain>
    </source>
</reference>
<evidence type="ECO:0008006" key="4">
    <source>
        <dbReference type="Google" id="ProtNLM"/>
    </source>
</evidence>
<feature type="compositionally biased region" description="Polar residues" evidence="1">
    <location>
        <begin position="24"/>
        <end position="34"/>
    </location>
</feature>
<protein>
    <recommendedName>
        <fullName evidence="4">Transmembrane protein</fullName>
    </recommendedName>
</protein>
<keyword evidence="2" id="KW-1133">Transmembrane helix</keyword>
<gene>
    <name evidence="3" type="ORF">QSP1433_LOCUS16264</name>
</gene>
<evidence type="ECO:0000256" key="1">
    <source>
        <dbReference type="SAM" id="MobiDB-lite"/>
    </source>
</evidence>
<organism evidence="3">
    <name type="scientific">Mucochytrium quahogii</name>
    <dbReference type="NCBI Taxonomy" id="96639"/>
    <lineage>
        <taxon>Eukaryota</taxon>
        <taxon>Sar</taxon>
        <taxon>Stramenopiles</taxon>
        <taxon>Bigyra</taxon>
        <taxon>Labyrinthulomycetes</taxon>
        <taxon>Thraustochytrida</taxon>
        <taxon>Thraustochytriidae</taxon>
        <taxon>Mucochytrium</taxon>
    </lineage>
</organism>
<feature type="compositionally biased region" description="Polar residues" evidence="1">
    <location>
        <begin position="92"/>
        <end position="102"/>
    </location>
</feature>
<keyword evidence="2" id="KW-0812">Transmembrane</keyword>
<proteinExistence type="predicted"/>
<feature type="transmembrane region" description="Helical" evidence="2">
    <location>
        <begin position="162"/>
        <end position="182"/>
    </location>
</feature>
<dbReference type="AlphaFoldDB" id="A0A7S2SPN3"/>
<sequence length="276" mass="30015">MDKVEWPLRALSKDRRKRKESDGPSLQNAQQHAYSSGDGTGATSNLFLDPLEVLMDESSSAPSSPTGFADAQNVPLKQQPASTGKNIKRRSSFSFEVQSQHSPTHESSETEPMNQFTAGGSSGSDDVALSFGGGLTSTDVGDSSLYFPHRKLRGVILRKKQAVICAMASCIVFLCLLFAITSNSEDKVKTMGKALFVMIGIGVCFFILSKCRKKDEETVLMVHADDELSGMVEKARAEWRAGRFAGNDNTIPHLEPTSSQREWATENINSPPPPTP</sequence>
<name>A0A7S2SPN3_9STRA</name>
<evidence type="ECO:0000313" key="3">
    <source>
        <dbReference type="EMBL" id="CAD9705455.1"/>
    </source>
</evidence>
<feature type="compositionally biased region" description="Polar residues" evidence="1">
    <location>
        <begin position="110"/>
        <end position="119"/>
    </location>
</feature>
<feature type="compositionally biased region" description="Polar residues" evidence="1">
    <location>
        <begin position="57"/>
        <end position="66"/>
    </location>
</feature>
<keyword evidence="2" id="KW-0472">Membrane</keyword>
<evidence type="ECO:0000256" key="2">
    <source>
        <dbReference type="SAM" id="Phobius"/>
    </source>
</evidence>
<feature type="compositionally biased region" description="Polar residues" evidence="1">
    <location>
        <begin position="256"/>
        <end position="269"/>
    </location>
</feature>
<feature type="transmembrane region" description="Helical" evidence="2">
    <location>
        <begin position="194"/>
        <end position="211"/>
    </location>
</feature>
<feature type="compositionally biased region" description="Polar residues" evidence="1">
    <location>
        <begin position="75"/>
        <end position="85"/>
    </location>
</feature>
<feature type="region of interest" description="Disordered" evidence="1">
    <location>
        <begin position="247"/>
        <end position="276"/>
    </location>
</feature>